<dbReference type="AlphaFoldDB" id="A0A8B6CZH1"/>
<keyword evidence="1" id="KW-1133">Transmembrane helix</keyword>
<name>A0A8B6CZH1_MYTGA</name>
<evidence type="ECO:0000313" key="2">
    <source>
        <dbReference type="EMBL" id="VDI11680.1"/>
    </source>
</evidence>
<dbReference type="EMBL" id="UYJE01002537">
    <property type="protein sequence ID" value="VDI11680.1"/>
    <property type="molecule type" value="Genomic_DNA"/>
</dbReference>
<protein>
    <submittedName>
        <fullName evidence="2">Uncharacterized protein</fullName>
    </submittedName>
</protein>
<feature type="transmembrane region" description="Helical" evidence="1">
    <location>
        <begin position="69"/>
        <end position="90"/>
    </location>
</feature>
<evidence type="ECO:0000313" key="3">
    <source>
        <dbReference type="Proteomes" id="UP000596742"/>
    </source>
</evidence>
<organism evidence="2 3">
    <name type="scientific">Mytilus galloprovincialis</name>
    <name type="common">Mediterranean mussel</name>
    <dbReference type="NCBI Taxonomy" id="29158"/>
    <lineage>
        <taxon>Eukaryota</taxon>
        <taxon>Metazoa</taxon>
        <taxon>Spiralia</taxon>
        <taxon>Lophotrochozoa</taxon>
        <taxon>Mollusca</taxon>
        <taxon>Bivalvia</taxon>
        <taxon>Autobranchia</taxon>
        <taxon>Pteriomorphia</taxon>
        <taxon>Mytilida</taxon>
        <taxon>Mytiloidea</taxon>
        <taxon>Mytilidae</taxon>
        <taxon>Mytilinae</taxon>
        <taxon>Mytilus</taxon>
    </lineage>
</organism>
<gene>
    <name evidence="2" type="ORF">MGAL_10B005043</name>
</gene>
<feature type="transmembrane region" description="Helical" evidence="1">
    <location>
        <begin position="124"/>
        <end position="148"/>
    </location>
</feature>
<accession>A0A8B6CZH1</accession>
<feature type="transmembrane region" description="Helical" evidence="1">
    <location>
        <begin position="40"/>
        <end position="63"/>
    </location>
</feature>
<keyword evidence="1" id="KW-0472">Membrane</keyword>
<keyword evidence="1" id="KW-0812">Transmembrane</keyword>
<reference evidence="2" key="1">
    <citation type="submission" date="2018-11" db="EMBL/GenBank/DDBJ databases">
        <authorList>
            <person name="Alioto T."/>
            <person name="Alioto T."/>
        </authorList>
    </citation>
    <scope>NUCLEOTIDE SEQUENCE</scope>
</reference>
<comment type="caution">
    <text evidence="2">The sequence shown here is derived from an EMBL/GenBank/DDBJ whole genome shotgun (WGS) entry which is preliminary data.</text>
</comment>
<proteinExistence type="predicted"/>
<keyword evidence="3" id="KW-1185">Reference proteome</keyword>
<evidence type="ECO:0000256" key="1">
    <source>
        <dbReference type="SAM" id="Phobius"/>
    </source>
</evidence>
<sequence>MSTTIWWFGSILLTKEFIDRYARSKFKLAKQTWKSHTQNGIYTAIGFASSSLLLLIIGIALHAATKQKVFTIAVNVGTVVIGITGGLICFKATQDYQNGIPGAIANRSMPYYFPEKENMEIGFYLAKCSSLLMIVASALMTVFIGLYVPFGEGKWIWQTKIDILPDTERGVPLNTKLTP</sequence>
<dbReference type="Proteomes" id="UP000596742">
    <property type="component" value="Unassembled WGS sequence"/>
</dbReference>